<dbReference type="Proteomes" id="UP001055114">
    <property type="component" value="Unassembled WGS sequence"/>
</dbReference>
<protein>
    <submittedName>
        <fullName evidence="1">Uncharacterized protein</fullName>
    </submittedName>
</protein>
<comment type="caution">
    <text evidence="1">The sequence shown here is derived from an EMBL/GenBank/DDBJ whole genome shotgun (WGS) entry which is preliminary data.</text>
</comment>
<gene>
    <name evidence="1" type="ORF">CE91St3_00840</name>
</gene>
<organism evidence="1 2">
    <name type="scientific">Parabacteroides merdae</name>
    <dbReference type="NCBI Taxonomy" id="46503"/>
    <lineage>
        <taxon>Bacteria</taxon>
        <taxon>Pseudomonadati</taxon>
        <taxon>Bacteroidota</taxon>
        <taxon>Bacteroidia</taxon>
        <taxon>Bacteroidales</taxon>
        <taxon>Tannerellaceae</taxon>
        <taxon>Parabacteroides</taxon>
    </lineage>
</organism>
<name>A0AA37NNW7_9BACT</name>
<reference evidence="1" key="1">
    <citation type="submission" date="2022-01" db="EMBL/GenBank/DDBJ databases">
        <title>Novel bile acid biosynthetic pathways are enriched in the microbiome of centenarians.</title>
        <authorList>
            <person name="Sato Y."/>
            <person name="Atarashi K."/>
            <person name="Plichta R.D."/>
            <person name="Arai Y."/>
            <person name="Sasajima S."/>
            <person name="Kearney M.S."/>
            <person name="Suda W."/>
            <person name="Takeshita K."/>
            <person name="Sasaki T."/>
            <person name="Okamoto S."/>
            <person name="Skelly N.A."/>
            <person name="Okamura Y."/>
            <person name="Vlamakis H."/>
            <person name="Li Y."/>
            <person name="Tanoue T."/>
            <person name="Takei H."/>
            <person name="Nittono H."/>
            <person name="Narushima S."/>
            <person name="Irie J."/>
            <person name="Itoh H."/>
            <person name="Moriya K."/>
            <person name="Sugiura Y."/>
            <person name="Suematsu M."/>
            <person name="Moritoki N."/>
            <person name="Shibata S."/>
            <person name="Littman R.D."/>
            <person name="Fischbach A.M."/>
            <person name="Uwamino Y."/>
            <person name="Inoue T."/>
            <person name="Honda A."/>
            <person name="Hattori M."/>
            <person name="Murai T."/>
            <person name="Xavier J.R."/>
            <person name="Hirose N."/>
            <person name="Honda K."/>
        </authorList>
    </citation>
    <scope>NUCLEOTIDE SEQUENCE</scope>
    <source>
        <strain evidence="1">CE91-St3</strain>
    </source>
</reference>
<sequence>MFNLREIKDMQEFNLSEGGHEWEKTNLVTIEGKRPYDIYKCKRCGITGKSYRLGTIEIPERSIPKMGTCQKLQRYDSIKITRCNACGQEFIGLIPGSVHQTVPPPNGEDNKRGEWVMGKTEPVLVLFGEFQYLKE</sequence>
<accession>A0AA37NNW7</accession>
<proteinExistence type="predicted"/>
<dbReference type="EMBL" id="BQNZ01000001">
    <property type="protein sequence ID" value="GKH70221.1"/>
    <property type="molecule type" value="Genomic_DNA"/>
</dbReference>
<evidence type="ECO:0000313" key="2">
    <source>
        <dbReference type="Proteomes" id="UP001055114"/>
    </source>
</evidence>
<evidence type="ECO:0000313" key="1">
    <source>
        <dbReference type="EMBL" id="GKH70221.1"/>
    </source>
</evidence>
<dbReference type="AlphaFoldDB" id="A0AA37NNW7"/>